<reference evidence="1 2" key="1">
    <citation type="submission" date="2016-07" db="EMBL/GenBank/DDBJ databases">
        <title>Draft genome sequence of Methyloligella halotolerans C2T (VKM B-2706T=CCUG 61687T=DSM 25045T), a halotolerant polyhydroxybutyrate accumulating methylotroph.</title>
        <authorList>
            <person name="Vasilenko O.V."/>
            <person name="Doronina N.V."/>
            <person name="Poroshina M.N."/>
            <person name="Tarlachkov S.V."/>
            <person name="Trotsenko Y.A."/>
        </authorList>
    </citation>
    <scope>NUCLEOTIDE SEQUENCE [LARGE SCALE GENOMIC DNA]</scope>
    <source>
        <strain evidence="1 2">VKM B-2706</strain>
    </source>
</reference>
<accession>A0A1E2RZJ7</accession>
<comment type="caution">
    <text evidence="1">The sequence shown here is derived from an EMBL/GenBank/DDBJ whole genome shotgun (WGS) entry which is preliminary data.</text>
</comment>
<evidence type="ECO:0000313" key="1">
    <source>
        <dbReference type="EMBL" id="ODA67653.1"/>
    </source>
</evidence>
<gene>
    <name evidence="1" type="ORF">A7A08_01688</name>
</gene>
<dbReference type="STRING" id="1177755.A7A08_01688"/>
<dbReference type="RefSeq" id="WP_141693906.1">
    <property type="nucleotide sequence ID" value="NZ_MASI01000003.1"/>
</dbReference>
<name>A0A1E2RZJ7_9HYPH</name>
<protein>
    <submittedName>
        <fullName evidence="1">Uncharacterized protein</fullName>
    </submittedName>
</protein>
<organism evidence="1 2">
    <name type="scientific">Methyloligella halotolerans</name>
    <dbReference type="NCBI Taxonomy" id="1177755"/>
    <lineage>
        <taxon>Bacteria</taxon>
        <taxon>Pseudomonadati</taxon>
        <taxon>Pseudomonadota</taxon>
        <taxon>Alphaproteobacteria</taxon>
        <taxon>Hyphomicrobiales</taxon>
        <taxon>Hyphomicrobiaceae</taxon>
        <taxon>Methyloligella</taxon>
    </lineage>
</organism>
<evidence type="ECO:0000313" key="2">
    <source>
        <dbReference type="Proteomes" id="UP000095087"/>
    </source>
</evidence>
<dbReference type="AlphaFoldDB" id="A0A1E2RZJ7"/>
<sequence>MHRKAGQAEAATVKEQIAALADAIGLVETESYIRGLEAARRLVTNYPDFEEAAPHANRATVINVCDALNGHLRTMAAHARDELEAEKKRGGGV</sequence>
<proteinExistence type="predicted"/>
<dbReference type="EMBL" id="MASI01000003">
    <property type="protein sequence ID" value="ODA67653.1"/>
    <property type="molecule type" value="Genomic_DNA"/>
</dbReference>
<keyword evidence="2" id="KW-1185">Reference proteome</keyword>
<dbReference type="Proteomes" id="UP000095087">
    <property type="component" value="Unassembled WGS sequence"/>
</dbReference>